<keyword evidence="4 7" id="KW-0067">ATP-binding</keyword>
<dbReference type="Proteomes" id="UP001341135">
    <property type="component" value="Chromosome"/>
</dbReference>
<protein>
    <submittedName>
        <fullName evidence="7">ABC transporter ATP-binding protein</fullName>
    </submittedName>
</protein>
<proteinExistence type="inferred from homology"/>
<gene>
    <name evidence="7" type="ORF">PABY_11640</name>
</gene>
<evidence type="ECO:0000256" key="2">
    <source>
        <dbReference type="ARBA" id="ARBA00022448"/>
    </source>
</evidence>
<dbReference type="RefSeq" id="WP_338252812.1">
    <property type="nucleotide sequence ID" value="NZ_AP028907.1"/>
</dbReference>
<evidence type="ECO:0000256" key="1">
    <source>
        <dbReference type="ARBA" id="ARBA00005417"/>
    </source>
</evidence>
<name>A0ABN6ZMX1_9CREN</name>
<evidence type="ECO:0000256" key="5">
    <source>
        <dbReference type="ARBA" id="ARBA00022970"/>
    </source>
</evidence>
<dbReference type="GO" id="GO:0005524">
    <property type="term" value="F:ATP binding"/>
    <property type="evidence" value="ECO:0007669"/>
    <property type="project" value="UniProtKB-KW"/>
</dbReference>
<dbReference type="EMBL" id="AP028907">
    <property type="protein sequence ID" value="BES81597.1"/>
    <property type="molecule type" value="Genomic_DNA"/>
</dbReference>
<dbReference type="CDD" id="cd03224">
    <property type="entry name" value="ABC_TM1139_LivF_branched"/>
    <property type="match status" value="1"/>
</dbReference>
<evidence type="ECO:0000256" key="4">
    <source>
        <dbReference type="ARBA" id="ARBA00022840"/>
    </source>
</evidence>
<dbReference type="InterPro" id="IPR027417">
    <property type="entry name" value="P-loop_NTPase"/>
</dbReference>
<keyword evidence="8" id="KW-1185">Reference proteome</keyword>
<reference evidence="7 8" key="1">
    <citation type="submission" date="2023-09" db="EMBL/GenBank/DDBJ databases">
        <title>Pyrofollis japonicus gen. nov. sp. nov., a novel member of the family Pyrodictiaceae isolated from the Iheya North hydrothermal field.</title>
        <authorList>
            <person name="Miyazaki U."/>
            <person name="Sanari M."/>
            <person name="Tame A."/>
            <person name="Kitajima M."/>
            <person name="Okamoto A."/>
            <person name="Sawayama S."/>
            <person name="Miyazaki J."/>
            <person name="Takai K."/>
            <person name="Nakagawa S."/>
        </authorList>
    </citation>
    <scope>NUCLEOTIDE SEQUENCE [LARGE SCALE GENOMIC DNA]</scope>
    <source>
        <strain evidence="7 8">AV2</strain>
    </source>
</reference>
<keyword evidence="2" id="KW-0813">Transport</keyword>
<sequence>MPGTTILSTEDLVGGYGKMVIIQGVSIYIDRGEIVALVGPNGSGKSTLLKTIYGVAKVFGGKVVFEGRDVTWLPPEAKTRLGMGYVPQTDNVFPDLTVEENLEMGAYLERDENKIREAMEMVFNIFPVLREFRKTLAGALSGGQRQMLAVGRALMARPRLLLLDEPTAGLAPKIAIELLDSLKQIREEAGVSILIVEQHARRALELADRGYVLVAGRVAAEGSGQEILSRRDLQELFLGIHHG</sequence>
<dbReference type="Pfam" id="PF00005">
    <property type="entry name" value="ABC_tran"/>
    <property type="match status" value="1"/>
</dbReference>
<dbReference type="PANTHER" id="PTHR43820:SF7">
    <property type="entry name" value="BRANCHED-CHAIN AMINO ACID TRANSPORT ATP-BINDING PROTEIN LIVF-RELATED"/>
    <property type="match status" value="1"/>
</dbReference>
<dbReference type="SUPFAM" id="SSF52540">
    <property type="entry name" value="P-loop containing nucleoside triphosphate hydrolases"/>
    <property type="match status" value="1"/>
</dbReference>
<comment type="similarity">
    <text evidence="1">Belongs to the ABC transporter superfamily.</text>
</comment>
<dbReference type="GeneID" id="89289183"/>
<keyword evidence="5" id="KW-0029">Amino-acid transport</keyword>
<dbReference type="InterPro" id="IPR003439">
    <property type="entry name" value="ABC_transporter-like_ATP-bd"/>
</dbReference>
<dbReference type="InterPro" id="IPR017871">
    <property type="entry name" value="ABC_transporter-like_CS"/>
</dbReference>
<evidence type="ECO:0000313" key="8">
    <source>
        <dbReference type="Proteomes" id="UP001341135"/>
    </source>
</evidence>
<dbReference type="PROSITE" id="PS00211">
    <property type="entry name" value="ABC_TRANSPORTER_1"/>
    <property type="match status" value="1"/>
</dbReference>
<feature type="domain" description="ABC transporter" evidence="6">
    <location>
        <begin position="7"/>
        <end position="240"/>
    </location>
</feature>
<dbReference type="InterPro" id="IPR052156">
    <property type="entry name" value="BCAA_Transport_ATP-bd_LivF"/>
</dbReference>
<accession>A0ABN6ZMX1</accession>
<evidence type="ECO:0000259" key="6">
    <source>
        <dbReference type="PROSITE" id="PS50893"/>
    </source>
</evidence>
<organism evidence="7 8">
    <name type="scientific">Pyrodictium abyssi</name>
    <dbReference type="NCBI Taxonomy" id="54256"/>
    <lineage>
        <taxon>Archaea</taxon>
        <taxon>Thermoproteota</taxon>
        <taxon>Thermoprotei</taxon>
        <taxon>Desulfurococcales</taxon>
        <taxon>Pyrodictiaceae</taxon>
        <taxon>Pyrodictium</taxon>
    </lineage>
</organism>
<evidence type="ECO:0000313" key="7">
    <source>
        <dbReference type="EMBL" id="BES81597.1"/>
    </source>
</evidence>
<dbReference type="PROSITE" id="PS50893">
    <property type="entry name" value="ABC_TRANSPORTER_2"/>
    <property type="match status" value="1"/>
</dbReference>
<keyword evidence="3" id="KW-0547">Nucleotide-binding</keyword>
<dbReference type="Gene3D" id="3.40.50.300">
    <property type="entry name" value="P-loop containing nucleotide triphosphate hydrolases"/>
    <property type="match status" value="1"/>
</dbReference>
<dbReference type="PANTHER" id="PTHR43820">
    <property type="entry name" value="HIGH-AFFINITY BRANCHED-CHAIN AMINO ACID TRANSPORT ATP-BINDING PROTEIN LIVF"/>
    <property type="match status" value="1"/>
</dbReference>
<evidence type="ECO:0000256" key="3">
    <source>
        <dbReference type="ARBA" id="ARBA00022741"/>
    </source>
</evidence>
<dbReference type="InterPro" id="IPR003593">
    <property type="entry name" value="AAA+_ATPase"/>
</dbReference>
<dbReference type="SMART" id="SM00382">
    <property type="entry name" value="AAA"/>
    <property type="match status" value="1"/>
</dbReference>